<proteinExistence type="predicted"/>
<feature type="compositionally biased region" description="Polar residues" evidence="1">
    <location>
        <begin position="29"/>
        <end position="41"/>
    </location>
</feature>
<dbReference type="EMBL" id="ABEU02000014">
    <property type="protein sequence ID" value="PNR41496.1"/>
    <property type="molecule type" value="Genomic_DNA"/>
</dbReference>
<feature type="region of interest" description="Disordered" evidence="1">
    <location>
        <begin position="24"/>
        <end position="74"/>
    </location>
</feature>
<evidence type="ECO:0000313" key="2">
    <source>
        <dbReference type="EMBL" id="PNR41496.1"/>
    </source>
</evidence>
<reference evidence="2 4" key="1">
    <citation type="journal article" date="2008" name="Science">
        <title>The Physcomitrella genome reveals evolutionary insights into the conquest of land by plants.</title>
        <authorList>
            <person name="Rensing S."/>
            <person name="Lang D."/>
            <person name="Zimmer A."/>
            <person name="Terry A."/>
            <person name="Salamov A."/>
            <person name="Shapiro H."/>
            <person name="Nishiyama T."/>
            <person name="Perroud P.-F."/>
            <person name="Lindquist E."/>
            <person name="Kamisugi Y."/>
            <person name="Tanahashi T."/>
            <person name="Sakakibara K."/>
            <person name="Fujita T."/>
            <person name="Oishi K."/>
            <person name="Shin-I T."/>
            <person name="Kuroki Y."/>
            <person name="Toyoda A."/>
            <person name="Suzuki Y."/>
            <person name="Hashimoto A."/>
            <person name="Yamaguchi K."/>
            <person name="Sugano A."/>
            <person name="Kohara Y."/>
            <person name="Fujiyama A."/>
            <person name="Anterola A."/>
            <person name="Aoki S."/>
            <person name="Ashton N."/>
            <person name="Barbazuk W.B."/>
            <person name="Barker E."/>
            <person name="Bennetzen J."/>
            <person name="Bezanilla M."/>
            <person name="Blankenship R."/>
            <person name="Cho S.H."/>
            <person name="Dutcher S."/>
            <person name="Estelle M."/>
            <person name="Fawcett J.A."/>
            <person name="Gundlach H."/>
            <person name="Hanada K."/>
            <person name="Heyl A."/>
            <person name="Hicks K.A."/>
            <person name="Hugh J."/>
            <person name="Lohr M."/>
            <person name="Mayer K."/>
            <person name="Melkozernov A."/>
            <person name="Murata T."/>
            <person name="Nelson D."/>
            <person name="Pils B."/>
            <person name="Prigge M."/>
            <person name="Reiss B."/>
            <person name="Renner T."/>
            <person name="Rombauts S."/>
            <person name="Rushton P."/>
            <person name="Sanderfoot A."/>
            <person name="Schween G."/>
            <person name="Shiu S.-H."/>
            <person name="Stueber K."/>
            <person name="Theodoulou F.L."/>
            <person name="Tu H."/>
            <person name="Van de Peer Y."/>
            <person name="Verrier P.J."/>
            <person name="Waters E."/>
            <person name="Wood A."/>
            <person name="Yang L."/>
            <person name="Cove D."/>
            <person name="Cuming A."/>
            <person name="Hasebe M."/>
            <person name="Lucas S."/>
            <person name="Mishler D.B."/>
            <person name="Reski R."/>
            <person name="Grigoriev I."/>
            <person name="Quatrano R.S."/>
            <person name="Boore J.L."/>
        </authorList>
    </citation>
    <scope>NUCLEOTIDE SEQUENCE [LARGE SCALE GENOMIC DNA]</scope>
    <source>
        <strain evidence="3 4">cv. Gransden 2004</strain>
    </source>
</reference>
<reference evidence="3" key="3">
    <citation type="submission" date="2020-12" db="UniProtKB">
        <authorList>
            <consortium name="EnsemblPlants"/>
        </authorList>
    </citation>
    <scope>IDENTIFICATION</scope>
</reference>
<evidence type="ECO:0000256" key="1">
    <source>
        <dbReference type="SAM" id="MobiDB-lite"/>
    </source>
</evidence>
<dbReference type="Proteomes" id="UP000006727">
    <property type="component" value="Chromosome 14"/>
</dbReference>
<feature type="compositionally biased region" description="Low complexity" evidence="1">
    <location>
        <begin position="42"/>
        <end position="58"/>
    </location>
</feature>
<evidence type="ECO:0000313" key="4">
    <source>
        <dbReference type="Proteomes" id="UP000006727"/>
    </source>
</evidence>
<dbReference type="EnsemblPlants" id="Pp3c14_22691V3.1">
    <property type="protein sequence ID" value="PAC:32959732.CDS.1"/>
    <property type="gene ID" value="Pp3c14_22691"/>
</dbReference>
<name>A0A2K1JJK9_PHYPA</name>
<organism evidence="2">
    <name type="scientific">Physcomitrium patens</name>
    <name type="common">Spreading-leaved earth moss</name>
    <name type="synonym">Physcomitrella patens</name>
    <dbReference type="NCBI Taxonomy" id="3218"/>
    <lineage>
        <taxon>Eukaryota</taxon>
        <taxon>Viridiplantae</taxon>
        <taxon>Streptophyta</taxon>
        <taxon>Embryophyta</taxon>
        <taxon>Bryophyta</taxon>
        <taxon>Bryophytina</taxon>
        <taxon>Bryopsida</taxon>
        <taxon>Funariidae</taxon>
        <taxon>Funariales</taxon>
        <taxon>Funariaceae</taxon>
        <taxon>Physcomitrium</taxon>
    </lineage>
</organism>
<dbReference type="AlphaFoldDB" id="A0A2K1JJK9"/>
<dbReference type="Gramene" id="Pp3c14_22691V3.1">
    <property type="protein sequence ID" value="PAC:32959732.CDS.1"/>
    <property type="gene ID" value="Pp3c14_22691"/>
</dbReference>
<evidence type="ECO:0000313" key="3">
    <source>
        <dbReference type="EnsemblPlants" id="PAC:32959732.CDS.1"/>
    </source>
</evidence>
<accession>A0A2K1JJK9</accession>
<reference evidence="2 4" key="2">
    <citation type="journal article" date="2018" name="Plant J.">
        <title>The Physcomitrella patens chromosome-scale assembly reveals moss genome structure and evolution.</title>
        <authorList>
            <person name="Lang D."/>
            <person name="Ullrich K.K."/>
            <person name="Murat F."/>
            <person name="Fuchs J."/>
            <person name="Jenkins J."/>
            <person name="Haas F.B."/>
            <person name="Piednoel M."/>
            <person name="Gundlach H."/>
            <person name="Van Bel M."/>
            <person name="Meyberg R."/>
            <person name="Vives C."/>
            <person name="Morata J."/>
            <person name="Symeonidi A."/>
            <person name="Hiss M."/>
            <person name="Muchero W."/>
            <person name="Kamisugi Y."/>
            <person name="Saleh O."/>
            <person name="Blanc G."/>
            <person name="Decker E.L."/>
            <person name="van Gessel N."/>
            <person name="Grimwood J."/>
            <person name="Hayes R.D."/>
            <person name="Graham S.W."/>
            <person name="Gunter L.E."/>
            <person name="McDaniel S.F."/>
            <person name="Hoernstein S.N.W."/>
            <person name="Larsson A."/>
            <person name="Li F.W."/>
            <person name="Perroud P.F."/>
            <person name="Phillips J."/>
            <person name="Ranjan P."/>
            <person name="Rokshar D.S."/>
            <person name="Rothfels C.J."/>
            <person name="Schneider L."/>
            <person name="Shu S."/>
            <person name="Stevenson D.W."/>
            <person name="Thummler F."/>
            <person name="Tillich M."/>
            <person name="Villarreal Aguilar J.C."/>
            <person name="Widiez T."/>
            <person name="Wong G.K."/>
            <person name="Wymore A."/>
            <person name="Zhang Y."/>
            <person name="Zimmer A.D."/>
            <person name="Quatrano R.S."/>
            <person name="Mayer K.F.X."/>
            <person name="Goodstein D."/>
            <person name="Casacuberta J.M."/>
            <person name="Vandepoele K."/>
            <person name="Reski R."/>
            <person name="Cuming A.C."/>
            <person name="Tuskan G.A."/>
            <person name="Maumus F."/>
            <person name="Salse J."/>
            <person name="Schmutz J."/>
            <person name="Rensing S.A."/>
        </authorList>
    </citation>
    <scope>NUCLEOTIDE SEQUENCE [LARGE SCALE GENOMIC DNA]</scope>
    <source>
        <strain evidence="3 4">cv. Gransden 2004</strain>
    </source>
</reference>
<protein>
    <submittedName>
        <fullName evidence="2 3">Uncharacterized protein</fullName>
    </submittedName>
</protein>
<sequence length="74" mass="8258">MSLQVSKPMSSFQGEATDYALKKSMDLQKINTPSHPQTFFNPSQSPQLQSPTQLQSQPKPYMLDLPPTPTTHTP</sequence>
<gene>
    <name evidence="2" type="ORF">PHYPA_018899</name>
</gene>
<dbReference type="InParanoid" id="A0A2K1JJK9"/>
<keyword evidence="4" id="KW-1185">Reference proteome</keyword>